<dbReference type="InterPro" id="IPR032466">
    <property type="entry name" value="Metal_Hydrolase"/>
</dbReference>
<comment type="caution">
    <text evidence="7">The sequence shown here is derived from an EMBL/GenBank/DDBJ whole genome shotgun (WGS) entry which is preliminary data.</text>
</comment>
<reference evidence="7 8" key="1">
    <citation type="submission" date="2024-09" db="EMBL/GenBank/DDBJ databases">
        <authorList>
            <person name="Sun Q."/>
            <person name="Mori K."/>
        </authorList>
    </citation>
    <scope>NUCLEOTIDE SEQUENCE [LARGE SCALE GENOMIC DNA]</scope>
    <source>
        <strain evidence="7 8">CCM 8654</strain>
    </source>
</reference>
<dbReference type="EC" id="3.5.1.25" evidence="7"/>
<evidence type="ECO:0000256" key="4">
    <source>
        <dbReference type="ARBA" id="ARBA00023277"/>
    </source>
</evidence>
<dbReference type="InterPro" id="IPR006680">
    <property type="entry name" value="Amidohydro-rel"/>
</dbReference>
<evidence type="ECO:0000256" key="5">
    <source>
        <dbReference type="PIRNR" id="PIRNR038994"/>
    </source>
</evidence>
<protein>
    <submittedName>
        <fullName evidence="7">N-acetylglucosamine-6-phosphate deacetylase</fullName>
        <ecNumber evidence="7">3.5.1.25</ecNumber>
    </submittedName>
</protein>
<organism evidence="7 8">
    <name type="scientific">Nocardioides zeicaulis</name>
    <dbReference type="NCBI Taxonomy" id="1776857"/>
    <lineage>
        <taxon>Bacteria</taxon>
        <taxon>Bacillati</taxon>
        <taxon>Actinomycetota</taxon>
        <taxon>Actinomycetes</taxon>
        <taxon>Propionibacteriales</taxon>
        <taxon>Nocardioidaceae</taxon>
        <taxon>Nocardioides</taxon>
    </lineage>
</organism>
<proteinExistence type="inferred from homology"/>
<sequence>MTTLLTAQQVVTPARVLAPGWLLLDGDRVVEVGEGAPPRTPDLDLGDVTVCPGFVDLHVHGGGGAAFETGTPEAARTVAAAHLAHGTTSIAASLVTDTREVMERTVRDLARCVDDGLLAGLHLEGPWLSPARSGAHSPGALALPAREHVEALLDAGGDAVRMVTLAPELTGGLDAVRLLVERGVVAAVGHTDATYDQARAAIDAGARLGTHLFNAMRPMHHREPGAVGALLAADADVELIADGVHLHPAVLRTVFAAKPGRCVLVTDAMAAAGAPDGDYRLGAMDVEVREGVARLASDDGAGAIAGSTLTMDAAVRFAVTQAGVPLADAVHAASTAPARVWGLDDVGALEAGRRADLVVLDAGLEVARVMQAGAWVSPSSTPA</sequence>
<keyword evidence="2" id="KW-0479">Metal-binding</keyword>
<evidence type="ECO:0000256" key="2">
    <source>
        <dbReference type="ARBA" id="ARBA00022723"/>
    </source>
</evidence>
<evidence type="ECO:0000259" key="6">
    <source>
        <dbReference type="Pfam" id="PF01979"/>
    </source>
</evidence>
<keyword evidence="8" id="KW-1185">Reference proteome</keyword>
<comment type="similarity">
    <text evidence="1 5">Belongs to the metallo-dependent hydrolases superfamily. NagA family.</text>
</comment>
<keyword evidence="4 5" id="KW-0119">Carbohydrate metabolism</keyword>
<dbReference type="SUPFAM" id="SSF51338">
    <property type="entry name" value="Composite domain of metallo-dependent hydrolases"/>
    <property type="match status" value="1"/>
</dbReference>
<accession>A0ABV6DYW0</accession>
<evidence type="ECO:0000313" key="7">
    <source>
        <dbReference type="EMBL" id="MFC0221914.1"/>
    </source>
</evidence>
<dbReference type="CDD" id="cd00854">
    <property type="entry name" value="NagA"/>
    <property type="match status" value="1"/>
</dbReference>
<dbReference type="PIRSF" id="PIRSF038994">
    <property type="entry name" value="NagA"/>
    <property type="match status" value="1"/>
</dbReference>
<name>A0ABV6DYW0_9ACTN</name>
<dbReference type="PANTHER" id="PTHR11113">
    <property type="entry name" value="N-ACETYLGLUCOSAMINE-6-PHOSPHATE DEACETYLASE"/>
    <property type="match status" value="1"/>
</dbReference>
<dbReference type="Gene3D" id="2.30.40.10">
    <property type="entry name" value="Urease, subunit C, domain 1"/>
    <property type="match status" value="1"/>
</dbReference>
<dbReference type="InterPro" id="IPR011059">
    <property type="entry name" value="Metal-dep_hydrolase_composite"/>
</dbReference>
<dbReference type="Proteomes" id="UP001589698">
    <property type="component" value="Unassembled WGS sequence"/>
</dbReference>
<dbReference type="RefSeq" id="WP_378517579.1">
    <property type="nucleotide sequence ID" value="NZ_CBCSDI010000009.1"/>
</dbReference>
<evidence type="ECO:0000256" key="3">
    <source>
        <dbReference type="ARBA" id="ARBA00022801"/>
    </source>
</evidence>
<keyword evidence="3 5" id="KW-0378">Hydrolase</keyword>
<feature type="domain" description="Amidohydrolase-related" evidence="6">
    <location>
        <begin position="49"/>
        <end position="374"/>
    </location>
</feature>
<dbReference type="SUPFAM" id="SSF51556">
    <property type="entry name" value="Metallo-dependent hydrolases"/>
    <property type="match status" value="1"/>
</dbReference>
<dbReference type="GO" id="GO:0008448">
    <property type="term" value="F:N-acetylglucosamine-6-phosphate deacetylase activity"/>
    <property type="evidence" value="ECO:0007669"/>
    <property type="project" value="UniProtKB-EC"/>
</dbReference>
<evidence type="ECO:0000256" key="1">
    <source>
        <dbReference type="ARBA" id="ARBA00010716"/>
    </source>
</evidence>
<dbReference type="Pfam" id="PF01979">
    <property type="entry name" value="Amidohydro_1"/>
    <property type="match status" value="1"/>
</dbReference>
<dbReference type="NCBIfam" id="TIGR00221">
    <property type="entry name" value="nagA"/>
    <property type="match status" value="1"/>
</dbReference>
<evidence type="ECO:0000313" key="8">
    <source>
        <dbReference type="Proteomes" id="UP001589698"/>
    </source>
</evidence>
<dbReference type="PANTHER" id="PTHR11113:SF14">
    <property type="entry name" value="N-ACETYLGLUCOSAMINE-6-PHOSPHATE DEACETYLASE"/>
    <property type="match status" value="1"/>
</dbReference>
<dbReference type="InterPro" id="IPR003764">
    <property type="entry name" value="GlcNAc_6-P_deAcase"/>
</dbReference>
<gene>
    <name evidence="7" type="primary">nagA</name>
    <name evidence="7" type="ORF">ACFFJG_05430</name>
</gene>
<dbReference type="EMBL" id="JBHLXH010000001">
    <property type="protein sequence ID" value="MFC0221914.1"/>
    <property type="molecule type" value="Genomic_DNA"/>
</dbReference>
<dbReference type="Gene3D" id="3.20.20.140">
    <property type="entry name" value="Metal-dependent hydrolases"/>
    <property type="match status" value="1"/>
</dbReference>